<keyword evidence="5 6" id="KW-0472">Membrane</keyword>
<feature type="transmembrane region" description="Helical" evidence="6">
    <location>
        <begin position="232"/>
        <end position="250"/>
    </location>
</feature>
<evidence type="ECO:0000256" key="1">
    <source>
        <dbReference type="ARBA" id="ARBA00004141"/>
    </source>
</evidence>
<feature type="transmembrane region" description="Helical" evidence="6">
    <location>
        <begin position="174"/>
        <end position="198"/>
    </location>
</feature>
<organism evidence="8 9">
    <name type="scientific">Lipingzhangella halophila</name>
    <dbReference type="NCBI Taxonomy" id="1783352"/>
    <lineage>
        <taxon>Bacteria</taxon>
        <taxon>Bacillati</taxon>
        <taxon>Actinomycetota</taxon>
        <taxon>Actinomycetes</taxon>
        <taxon>Streptosporangiales</taxon>
        <taxon>Nocardiopsidaceae</taxon>
        <taxon>Lipingzhangella</taxon>
    </lineage>
</organism>
<feature type="transmembrane region" description="Helical" evidence="6">
    <location>
        <begin position="262"/>
        <end position="281"/>
    </location>
</feature>
<feature type="region of interest" description="Disordered" evidence="7">
    <location>
        <begin position="292"/>
        <end position="316"/>
    </location>
</feature>
<keyword evidence="6" id="KW-1003">Cell membrane</keyword>
<feature type="transmembrane region" description="Helical" evidence="6">
    <location>
        <begin position="72"/>
        <end position="94"/>
    </location>
</feature>
<keyword evidence="4 6" id="KW-1133">Transmembrane helix</keyword>
<dbReference type="EMBL" id="JACHJT010000001">
    <property type="protein sequence ID" value="MBB4929737.1"/>
    <property type="molecule type" value="Genomic_DNA"/>
</dbReference>
<dbReference type="Proteomes" id="UP000523007">
    <property type="component" value="Unassembled WGS sequence"/>
</dbReference>
<keyword evidence="9" id="KW-1185">Reference proteome</keyword>
<evidence type="ECO:0000256" key="5">
    <source>
        <dbReference type="ARBA" id="ARBA00023136"/>
    </source>
</evidence>
<comment type="similarity">
    <text evidence="2 6">Belongs to the 4-toluene sulfonate uptake permease (TSUP) (TC 2.A.102) family.</text>
</comment>
<feature type="transmembrane region" description="Helical" evidence="6">
    <location>
        <begin position="100"/>
        <end position="120"/>
    </location>
</feature>
<evidence type="ECO:0000313" key="8">
    <source>
        <dbReference type="EMBL" id="MBB4929737.1"/>
    </source>
</evidence>
<proteinExistence type="inferred from homology"/>
<gene>
    <name evidence="8" type="ORF">F4561_000557</name>
</gene>
<evidence type="ECO:0000256" key="4">
    <source>
        <dbReference type="ARBA" id="ARBA00022989"/>
    </source>
</evidence>
<name>A0A7W7RD12_9ACTN</name>
<feature type="transmembrane region" description="Helical" evidence="6">
    <location>
        <begin position="204"/>
        <end position="225"/>
    </location>
</feature>
<dbReference type="Pfam" id="PF01925">
    <property type="entry name" value="TauE"/>
    <property type="match status" value="1"/>
</dbReference>
<accession>A0A7W7RD12</accession>
<dbReference type="AlphaFoldDB" id="A0A7W7RD12"/>
<reference evidence="8 9" key="1">
    <citation type="submission" date="2020-08" db="EMBL/GenBank/DDBJ databases">
        <title>Sequencing the genomes of 1000 actinobacteria strains.</title>
        <authorList>
            <person name="Klenk H.-P."/>
        </authorList>
    </citation>
    <scope>NUCLEOTIDE SEQUENCE [LARGE SCALE GENOMIC DNA]</scope>
    <source>
        <strain evidence="8 9">DSM 102030</strain>
    </source>
</reference>
<dbReference type="PANTHER" id="PTHR43701:SF12">
    <property type="entry name" value="MEMBRANE TRANSPORTER PROTEIN YTNM-RELATED"/>
    <property type="match status" value="1"/>
</dbReference>
<protein>
    <recommendedName>
        <fullName evidence="6">Probable membrane transporter protein</fullName>
    </recommendedName>
</protein>
<evidence type="ECO:0000313" key="9">
    <source>
        <dbReference type="Proteomes" id="UP000523007"/>
    </source>
</evidence>
<dbReference type="GO" id="GO:0005886">
    <property type="term" value="C:plasma membrane"/>
    <property type="evidence" value="ECO:0007669"/>
    <property type="project" value="UniProtKB-SubCell"/>
</dbReference>
<comment type="caution">
    <text evidence="8">The sequence shown here is derived from an EMBL/GenBank/DDBJ whole genome shotgun (WGS) entry which is preliminary data.</text>
</comment>
<dbReference type="InterPro" id="IPR002781">
    <property type="entry name" value="TM_pro_TauE-like"/>
</dbReference>
<sequence>MQALVILGIVGFLAQLINGALGMGYGVTSTTFLLLIGTSPALASATVNLSQVGSQLASGVAHWGFGNVDWRVVPRIAVPGAAGAFVGALLLSVLSTERAAPLMSTILVALGVYLLLRFTVRGAPRGNLGKPLRSTFLTPLGLVAGFMNSTGGGGWGPVGTTALLASGRLEPRKVIGSISVGEFAVVVAGSAGFAVGLGFSGINFGWVAVMLLGGVLAAPAAAWLARIVPPRMLGALVGGLIILTNVRVLISSDLLPIGSGPAAVLYGGVALAWVLAIGFSWRAHRIDRAAEHAAERAEHPEPADHAAEPSRVEARD</sequence>
<dbReference type="PANTHER" id="PTHR43701">
    <property type="entry name" value="MEMBRANE TRANSPORTER PROTEIN MJ0441-RELATED"/>
    <property type="match status" value="1"/>
</dbReference>
<evidence type="ECO:0000256" key="6">
    <source>
        <dbReference type="RuleBase" id="RU363041"/>
    </source>
</evidence>
<dbReference type="InterPro" id="IPR051598">
    <property type="entry name" value="TSUP/Inactive_protease-like"/>
</dbReference>
<comment type="subcellular location">
    <subcellularLocation>
        <location evidence="6">Cell membrane</location>
        <topology evidence="6">Multi-pass membrane protein</topology>
    </subcellularLocation>
    <subcellularLocation>
        <location evidence="1">Membrane</location>
        <topology evidence="1">Multi-pass membrane protein</topology>
    </subcellularLocation>
</comment>
<evidence type="ECO:0000256" key="2">
    <source>
        <dbReference type="ARBA" id="ARBA00009142"/>
    </source>
</evidence>
<evidence type="ECO:0000256" key="3">
    <source>
        <dbReference type="ARBA" id="ARBA00022692"/>
    </source>
</evidence>
<dbReference type="RefSeq" id="WP_184574441.1">
    <property type="nucleotide sequence ID" value="NZ_JACHJT010000001.1"/>
</dbReference>
<keyword evidence="3 6" id="KW-0812">Transmembrane</keyword>
<evidence type="ECO:0000256" key="7">
    <source>
        <dbReference type="SAM" id="MobiDB-lite"/>
    </source>
</evidence>